<evidence type="ECO:0000256" key="1">
    <source>
        <dbReference type="ARBA" id="ARBA00011344"/>
    </source>
</evidence>
<evidence type="ECO:0000313" key="5">
    <source>
        <dbReference type="EMBL" id="TZG27903.1"/>
    </source>
</evidence>
<dbReference type="SUPFAM" id="SSF88659">
    <property type="entry name" value="Sigma3 and sigma4 domains of RNA polymerase sigma factors"/>
    <property type="match status" value="1"/>
</dbReference>
<evidence type="ECO:0000259" key="3">
    <source>
        <dbReference type="Pfam" id="PF04542"/>
    </source>
</evidence>
<dbReference type="InterPro" id="IPR036388">
    <property type="entry name" value="WH-like_DNA-bd_sf"/>
</dbReference>
<evidence type="ECO:0000313" key="6">
    <source>
        <dbReference type="Proteomes" id="UP000322077"/>
    </source>
</evidence>
<dbReference type="InterPro" id="IPR052704">
    <property type="entry name" value="ECF_Sigma-70_Domain"/>
</dbReference>
<dbReference type="InterPro" id="IPR032710">
    <property type="entry name" value="NTF2-like_dom_sf"/>
</dbReference>
<dbReference type="GO" id="GO:0006352">
    <property type="term" value="P:DNA-templated transcription initiation"/>
    <property type="evidence" value="ECO:0007669"/>
    <property type="project" value="InterPro"/>
</dbReference>
<protein>
    <submittedName>
        <fullName evidence="5">Sigma-70 family RNA polymerase sigma factor</fullName>
    </submittedName>
</protein>
<dbReference type="InterPro" id="IPR013249">
    <property type="entry name" value="RNA_pol_sigma70_r4_t2"/>
</dbReference>
<accession>A0A5D9C994</accession>
<dbReference type="SUPFAM" id="SSF88946">
    <property type="entry name" value="Sigma2 domain of RNA polymerase sigma factors"/>
    <property type="match status" value="1"/>
</dbReference>
<dbReference type="NCBIfam" id="TIGR02937">
    <property type="entry name" value="sigma70-ECF"/>
    <property type="match status" value="1"/>
</dbReference>
<evidence type="ECO:0000256" key="2">
    <source>
        <dbReference type="SAM" id="MobiDB-lite"/>
    </source>
</evidence>
<dbReference type="InterPro" id="IPR014284">
    <property type="entry name" value="RNA_pol_sigma-70_dom"/>
</dbReference>
<feature type="compositionally biased region" description="Low complexity" evidence="2">
    <location>
        <begin position="1"/>
        <end position="25"/>
    </location>
</feature>
<name>A0A5D9C994_9SPHN</name>
<comment type="caution">
    <text evidence="5">The sequence shown here is derived from an EMBL/GenBank/DDBJ whole genome shotgun (WGS) entry which is preliminary data.</text>
</comment>
<dbReference type="Gene3D" id="3.10.450.50">
    <property type="match status" value="1"/>
</dbReference>
<dbReference type="GO" id="GO:0003677">
    <property type="term" value="F:DNA binding"/>
    <property type="evidence" value="ECO:0007669"/>
    <property type="project" value="InterPro"/>
</dbReference>
<keyword evidence="6" id="KW-1185">Reference proteome</keyword>
<dbReference type="AlphaFoldDB" id="A0A5D9C994"/>
<dbReference type="Pfam" id="PF04542">
    <property type="entry name" value="Sigma70_r2"/>
    <property type="match status" value="1"/>
</dbReference>
<dbReference type="Gene3D" id="1.10.10.10">
    <property type="entry name" value="Winged helix-like DNA-binding domain superfamily/Winged helix DNA-binding domain"/>
    <property type="match status" value="1"/>
</dbReference>
<feature type="region of interest" description="Disordered" evidence="2">
    <location>
        <begin position="1"/>
        <end position="44"/>
    </location>
</feature>
<dbReference type="GO" id="GO:0016987">
    <property type="term" value="F:sigma factor activity"/>
    <property type="evidence" value="ECO:0007669"/>
    <property type="project" value="InterPro"/>
</dbReference>
<gene>
    <name evidence="5" type="ORF">FYJ91_10185</name>
</gene>
<feature type="domain" description="RNA polymerase sigma-70 region 2" evidence="3">
    <location>
        <begin position="56"/>
        <end position="118"/>
    </location>
</feature>
<dbReference type="Gene3D" id="1.10.1740.10">
    <property type="match status" value="1"/>
</dbReference>
<feature type="domain" description="RNA polymerase sigma factor 70 region 4 type 2" evidence="4">
    <location>
        <begin position="150"/>
        <end position="199"/>
    </location>
</feature>
<dbReference type="Pfam" id="PF08281">
    <property type="entry name" value="Sigma70_r4_2"/>
    <property type="match status" value="1"/>
</dbReference>
<dbReference type="PANTHER" id="PTHR30173">
    <property type="entry name" value="SIGMA 19 FACTOR"/>
    <property type="match status" value="1"/>
</dbReference>
<dbReference type="SUPFAM" id="SSF54427">
    <property type="entry name" value="NTF2-like"/>
    <property type="match status" value="1"/>
</dbReference>
<dbReference type="InterPro" id="IPR007627">
    <property type="entry name" value="RNA_pol_sigma70_r2"/>
</dbReference>
<reference evidence="5 6" key="1">
    <citation type="submission" date="2019-08" db="EMBL/GenBank/DDBJ databases">
        <authorList>
            <person name="Wang G."/>
            <person name="Xu Z."/>
        </authorList>
    </citation>
    <scope>NUCLEOTIDE SEQUENCE [LARGE SCALE GENOMIC DNA]</scope>
    <source>
        <strain evidence="5 6">ZX</strain>
    </source>
</reference>
<dbReference type="InterPro" id="IPR013325">
    <property type="entry name" value="RNA_pol_sigma_r2"/>
</dbReference>
<dbReference type="Proteomes" id="UP000322077">
    <property type="component" value="Unassembled WGS sequence"/>
</dbReference>
<organism evidence="5 6">
    <name type="scientific">Sphingomonas montanisoli</name>
    <dbReference type="NCBI Taxonomy" id="2606412"/>
    <lineage>
        <taxon>Bacteria</taxon>
        <taxon>Pseudomonadati</taxon>
        <taxon>Pseudomonadota</taxon>
        <taxon>Alphaproteobacteria</taxon>
        <taxon>Sphingomonadales</taxon>
        <taxon>Sphingomonadaceae</taxon>
        <taxon>Sphingomonas</taxon>
    </lineage>
</organism>
<dbReference type="PANTHER" id="PTHR30173:SF36">
    <property type="entry name" value="ECF RNA POLYMERASE SIGMA FACTOR SIGJ"/>
    <property type="match status" value="1"/>
</dbReference>
<sequence length="339" mass="37461">MKTSRSSSARPSRFSSPSPSARSTPGTGCRSASASRTPCRPKIARVSRPDGHLAAFEAQRPRLLRLAYRMTGSLAEAEDVVQDAWIRWARVEDTVDSPAAYLTRIATRLCLDRADSARARRETYYGAWLPDPLVETTEMEIMADDITLTLMLALERLSPLERAAFLLHDVFDMELADVATTLDRDPAAVRQLAVRARRHVEAARPRFKVERADADRLARAFFAASRDGDTAALASLLAQDVTLTSDGGGKVIAFRNVITGIAKVMRLFAGLRRKFEERPEILEWVTIDGLPGYVTRDRGGIFQTTALDIRDGRIAAIYMTRNPDKLGHVAQAIGYSADI</sequence>
<proteinExistence type="predicted"/>
<dbReference type="NCBIfam" id="NF007214">
    <property type="entry name" value="PRK09636.1"/>
    <property type="match status" value="1"/>
</dbReference>
<dbReference type="InterPro" id="IPR013324">
    <property type="entry name" value="RNA_pol_sigma_r3/r4-like"/>
</dbReference>
<dbReference type="EMBL" id="VTOU01000002">
    <property type="protein sequence ID" value="TZG27903.1"/>
    <property type="molecule type" value="Genomic_DNA"/>
</dbReference>
<evidence type="ECO:0000259" key="4">
    <source>
        <dbReference type="Pfam" id="PF08281"/>
    </source>
</evidence>
<comment type="subunit">
    <text evidence="1">Interacts transiently with the RNA polymerase catalytic core formed by RpoA, RpoB, RpoC and RpoZ (2 alpha, 1 beta, 1 beta' and 1 omega subunit) to form the RNA polymerase holoenzyme that can initiate transcription.</text>
</comment>